<evidence type="ECO:0000313" key="2">
    <source>
        <dbReference type="Proteomes" id="UP001603857"/>
    </source>
</evidence>
<dbReference type="EMBL" id="JBGMDY010000008">
    <property type="protein sequence ID" value="KAL2324017.1"/>
    <property type="molecule type" value="Genomic_DNA"/>
</dbReference>
<dbReference type="PANTHER" id="PTHR46993">
    <property type="entry name" value="MYB TRANSCRIPTION FACTOR"/>
    <property type="match status" value="1"/>
</dbReference>
<dbReference type="AlphaFoldDB" id="A0ABD1LKI7"/>
<keyword evidence="2" id="KW-1185">Reference proteome</keyword>
<protein>
    <submittedName>
        <fullName evidence="1">Uncharacterized protein</fullName>
    </submittedName>
</protein>
<evidence type="ECO:0000313" key="1">
    <source>
        <dbReference type="EMBL" id="KAL2324017.1"/>
    </source>
</evidence>
<proteinExistence type="predicted"/>
<gene>
    <name evidence="1" type="ORF">Fmac_023075</name>
</gene>
<accession>A0ABD1LKI7</accession>
<dbReference type="Proteomes" id="UP001603857">
    <property type="component" value="Unassembled WGS sequence"/>
</dbReference>
<name>A0ABD1LKI7_9FABA</name>
<reference evidence="1 2" key="1">
    <citation type="submission" date="2024-08" db="EMBL/GenBank/DDBJ databases">
        <title>Insights into the chromosomal genome structure of Flemingia macrophylla.</title>
        <authorList>
            <person name="Ding Y."/>
            <person name="Zhao Y."/>
            <person name="Bi W."/>
            <person name="Wu M."/>
            <person name="Zhao G."/>
            <person name="Gong Y."/>
            <person name="Li W."/>
            <person name="Zhang P."/>
        </authorList>
    </citation>
    <scope>NUCLEOTIDE SEQUENCE [LARGE SCALE GENOMIC DNA]</scope>
    <source>
        <strain evidence="1">DYQJB</strain>
        <tissue evidence="1">Leaf</tissue>
    </source>
</reference>
<comment type="caution">
    <text evidence="1">The sequence shown here is derived from an EMBL/GenBank/DDBJ whole genome shotgun (WGS) entry which is preliminary data.</text>
</comment>
<organism evidence="1 2">
    <name type="scientific">Flemingia macrophylla</name>
    <dbReference type="NCBI Taxonomy" id="520843"/>
    <lineage>
        <taxon>Eukaryota</taxon>
        <taxon>Viridiplantae</taxon>
        <taxon>Streptophyta</taxon>
        <taxon>Embryophyta</taxon>
        <taxon>Tracheophyta</taxon>
        <taxon>Spermatophyta</taxon>
        <taxon>Magnoliopsida</taxon>
        <taxon>eudicotyledons</taxon>
        <taxon>Gunneridae</taxon>
        <taxon>Pentapetalae</taxon>
        <taxon>rosids</taxon>
        <taxon>fabids</taxon>
        <taxon>Fabales</taxon>
        <taxon>Fabaceae</taxon>
        <taxon>Papilionoideae</taxon>
        <taxon>50 kb inversion clade</taxon>
        <taxon>NPAAA clade</taxon>
        <taxon>indigoferoid/millettioid clade</taxon>
        <taxon>Phaseoleae</taxon>
        <taxon>Flemingia</taxon>
    </lineage>
</organism>
<sequence length="246" mass="27645">MEVRDFGLSWNVSTLLPRSLDCVSAVTVKRMESALGFLLSNPLVEGDLIAKILPAIPLSDSDSHLKKALLLKSLQHSLSTVSIDKPILHILEMLEELHRTDGSPVTAVMSAAYCAVAVECTLKYLQVEVQRNFLYSCAVEKIWCRRISHMYSFGDCEGSLMHSEELQQWRSDIQASLLDSQVRERLSSIDIRRDAINKLKVYLAEAWADLGPSFPEVAAVLWLLNTWSSSPRINQPEKNNNYVANQ</sequence>
<dbReference type="PANTHER" id="PTHR46993:SF6">
    <property type="entry name" value="MYB TRANSCRIPTION FACTOR"/>
    <property type="match status" value="1"/>
</dbReference>